<reference evidence="2" key="1">
    <citation type="submission" date="2022-11" db="UniProtKB">
        <authorList>
            <consortium name="WormBaseParasite"/>
        </authorList>
    </citation>
    <scope>IDENTIFICATION</scope>
</reference>
<dbReference type="AlphaFoldDB" id="A0A914DMJ1"/>
<evidence type="ECO:0000313" key="2">
    <source>
        <dbReference type="WBParaSite" id="ACRNAN_scaffold3248.g23473.t1"/>
    </source>
</evidence>
<dbReference type="Proteomes" id="UP000887540">
    <property type="component" value="Unplaced"/>
</dbReference>
<protein>
    <submittedName>
        <fullName evidence="2">Uncharacterized protein</fullName>
    </submittedName>
</protein>
<dbReference type="WBParaSite" id="ACRNAN_scaffold3248.g23473.t1">
    <property type="protein sequence ID" value="ACRNAN_scaffold3248.g23473.t1"/>
    <property type="gene ID" value="ACRNAN_scaffold3248.g23473"/>
</dbReference>
<sequence length="88" mass="9723">MFSERNATGGGPEPSSFSSAMIQDIGTITPRMMTPKPAKLTTSHILELQADVLERQRDQAIVGQDFFEKGLEVLEKLEGLIRKMNSSN</sequence>
<name>A0A914DMJ1_9BILA</name>
<proteinExistence type="predicted"/>
<organism evidence="1 2">
    <name type="scientific">Acrobeloides nanus</name>
    <dbReference type="NCBI Taxonomy" id="290746"/>
    <lineage>
        <taxon>Eukaryota</taxon>
        <taxon>Metazoa</taxon>
        <taxon>Ecdysozoa</taxon>
        <taxon>Nematoda</taxon>
        <taxon>Chromadorea</taxon>
        <taxon>Rhabditida</taxon>
        <taxon>Tylenchina</taxon>
        <taxon>Cephalobomorpha</taxon>
        <taxon>Cephaloboidea</taxon>
        <taxon>Cephalobidae</taxon>
        <taxon>Acrobeloides</taxon>
    </lineage>
</organism>
<evidence type="ECO:0000313" key="1">
    <source>
        <dbReference type="Proteomes" id="UP000887540"/>
    </source>
</evidence>
<accession>A0A914DMJ1</accession>
<keyword evidence="1" id="KW-1185">Reference proteome</keyword>